<evidence type="ECO:0000313" key="2">
    <source>
        <dbReference type="Proteomes" id="UP000789920"/>
    </source>
</evidence>
<proteinExistence type="predicted"/>
<evidence type="ECO:0000313" key="1">
    <source>
        <dbReference type="EMBL" id="CAG8462093.1"/>
    </source>
</evidence>
<dbReference type="Proteomes" id="UP000789920">
    <property type="component" value="Unassembled WGS sequence"/>
</dbReference>
<protein>
    <submittedName>
        <fullName evidence="1">31344_t:CDS:1</fullName>
    </submittedName>
</protein>
<keyword evidence="2" id="KW-1185">Reference proteome</keyword>
<dbReference type="EMBL" id="CAJVQC010000148">
    <property type="protein sequence ID" value="CAG8462093.1"/>
    <property type="molecule type" value="Genomic_DNA"/>
</dbReference>
<reference evidence="1" key="1">
    <citation type="submission" date="2021-06" db="EMBL/GenBank/DDBJ databases">
        <authorList>
            <person name="Kallberg Y."/>
            <person name="Tangrot J."/>
            <person name="Rosling A."/>
        </authorList>
    </citation>
    <scope>NUCLEOTIDE SEQUENCE</scope>
    <source>
        <strain evidence="1">MA461A</strain>
    </source>
</reference>
<name>A0ACA9KAP3_9GLOM</name>
<organism evidence="1 2">
    <name type="scientific">Racocetra persica</name>
    <dbReference type="NCBI Taxonomy" id="160502"/>
    <lineage>
        <taxon>Eukaryota</taxon>
        <taxon>Fungi</taxon>
        <taxon>Fungi incertae sedis</taxon>
        <taxon>Mucoromycota</taxon>
        <taxon>Glomeromycotina</taxon>
        <taxon>Glomeromycetes</taxon>
        <taxon>Diversisporales</taxon>
        <taxon>Gigasporaceae</taxon>
        <taxon>Racocetra</taxon>
    </lineage>
</organism>
<comment type="caution">
    <text evidence="1">The sequence shown here is derived from an EMBL/GenBank/DDBJ whole genome shotgun (WGS) entry which is preliminary data.</text>
</comment>
<sequence length="182" mass="21069">MRDLIQDNVTTEISLIIHNDRNRDICYYNALTAPDIAAIMISRRTSTTMIGQLYIVQSSEAILVVASKKLALILVFFRMILNRMFVCLKQDNHKVALCKNILYRAYVQLQDFDNASDIFAIIKHEALTRLENIFLLSRKSLKDFPDIPIPLITSNISNNKEVLNYLIREERSYNITDLQTEL</sequence>
<gene>
    <name evidence="1" type="ORF">RPERSI_LOCUS198</name>
</gene>
<accession>A0ACA9KAP3</accession>